<protein>
    <submittedName>
        <fullName evidence="2">Uncharacterized protein</fullName>
    </submittedName>
</protein>
<dbReference type="AlphaFoldDB" id="A0A2Y9BLY4"/>
<accession>A0A2Y9BLY4</accession>
<dbReference type="EMBL" id="UESZ01000001">
    <property type="protein sequence ID" value="SSA32742.1"/>
    <property type="molecule type" value="Genomic_DNA"/>
</dbReference>
<name>A0A2Y9BLY4_9MICO</name>
<evidence type="ECO:0000313" key="1">
    <source>
        <dbReference type="EMBL" id="SSA32742.1"/>
    </source>
</evidence>
<gene>
    <name evidence="1" type="ORF">SAMN04489750_0005</name>
    <name evidence="2" type="ORF">SAMN04489750_3977</name>
</gene>
<reference evidence="3" key="2">
    <citation type="submission" date="2016-10" db="EMBL/GenBank/DDBJ databases">
        <authorList>
            <person name="Varghese N."/>
            <person name="Submissions S."/>
        </authorList>
    </citation>
    <scope>NUCLEOTIDE SEQUENCE [LARGE SCALE GENOMIC DNA]</scope>
    <source>
        <strain evidence="3">DSM 22951</strain>
    </source>
</reference>
<evidence type="ECO:0000313" key="3">
    <source>
        <dbReference type="Proteomes" id="UP000250028"/>
    </source>
</evidence>
<organism evidence="2 3">
    <name type="scientific">Branchiibius hedensis</name>
    <dbReference type="NCBI Taxonomy" id="672460"/>
    <lineage>
        <taxon>Bacteria</taxon>
        <taxon>Bacillati</taxon>
        <taxon>Actinomycetota</taxon>
        <taxon>Actinomycetes</taxon>
        <taxon>Micrococcales</taxon>
        <taxon>Dermacoccaceae</taxon>
        <taxon>Branchiibius</taxon>
    </lineage>
</organism>
<dbReference type="EMBL" id="UESZ01000004">
    <property type="protein sequence ID" value="SSA59157.1"/>
    <property type="molecule type" value="Genomic_DNA"/>
</dbReference>
<dbReference type="Proteomes" id="UP000250028">
    <property type="component" value="Unassembled WGS sequence"/>
</dbReference>
<keyword evidence="3" id="KW-1185">Reference proteome</keyword>
<sequence length="31" mass="3195">MGGSGMTDVVLLLLLLALAIGTVWLLIEGKP</sequence>
<reference evidence="2" key="1">
    <citation type="submission" date="2016-10" db="EMBL/GenBank/DDBJ databases">
        <authorList>
            <person name="Cai Z."/>
        </authorList>
    </citation>
    <scope>NUCLEOTIDE SEQUENCE [LARGE SCALE GENOMIC DNA]</scope>
    <source>
        <strain evidence="2">DSM 22951</strain>
    </source>
</reference>
<proteinExistence type="predicted"/>
<evidence type="ECO:0000313" key="2">
    <source>
        <dbReference type="EMBL" id="SSA59157.1"/>
    </source>
</evidence>